<evidence type="ECO:0000313" key="4">
    <source>
        <dbReference type="Proteomes" id="UP000503505"/>
    </source>
</evidence>
<dbReference type="EMBL" id="CP044463">
    <property type="protein sequence ID" value="QIC65890.1"/>
    <property type="molecule type" value="Genomic_DNA"/>
</dbReference>
<dbReference type="SUPFAM" id="SSF52980">
    <property type="entry name" value="Restriction endonuclease-like"/>
    <property type="match status" value="1"/>
</dbReference>
<accession>A0AAE7BVB0</accession>
<keyword evidence="1" id="KW-0804">Transcription</keyword>
<protein>
    <recommendedName>
        <fullName evidence="2">HTH HARE-type domain-containing protein</fullName>
    </recommendedName>
</protein>
<feature type="domain" description="HTH HARE-type" evidence="2">
    <location>
        <begin position="1"/>
        <end position="75"/>
    </location>
</feature>
<gene>
    <name evidence="3" type="ORF">FSC10_00140</name>
</gene>
<evidence type="ECO:0000256" key="1">
    <source>
        <dbReference type="ARBA" id="ARBA00023163"/>
    </source>
</evidence>
<dbReference type="InterPro" id="IPR011335">
    <property type="entry name" value="Restrct_endonuc-II-like"/>
</dbReference>
<dbReference type="InterPro" id="IPR011856">
    <property type="entry name" value="tRNA_endonuc-like_dom_sf"/>
</dbReference>
<name>A0AAE7BVB0_9GAMM</name>
<organism evidence="3 4">
    <name type="scientific">Acinetobacter schindleri</name>
    <dbReference type="NCBI Taxonomy" id="108981"/>
    <lineage>
        <taxon>Bacteria</taxon>
        <taxon>Pseudomonadati</taxon>
        <taxon>Pseudomonadota</taxon>
        <taxon>Gammaproteobacteria</taxon>
        <taxon>Moraxellales</taxon>
        <taxon>Moraxellaceae</taxon>
        <taxon>Acinetobacter</taxon>
    </lineage>
</organism>
<evidence type="ECO:0000313" key="3">
    <source>
        <dbReference type="EMBL" id="QIC65890.1"/>
    </source>
</evidence>
<dbReference type="PROSITE" id="PS51913">
    <property type="entry name" value="HTH_HARE"/>
    <property type="match status" value="1"/>
</dbReference>
<proteinExistence type="predicted"/>
<evidence type="ECO:0000259" key="2">
    <source>
        <dbReference type="PROSITE" id="PS51913"/>
    </source>
</evidence>
<reference evidence="3 4" key="1">
    <citation type="submission" date="2019-09" db="EMBL/GenBank/DDBJ databases">
        <title>Non-baumannii Acinetobacter spp. carrying blaNDM-1 isolated in China.</title>
        <authorList>
            <person name="Cui C."/>
            <person name="Chen C."/>
            <person name="Sun J."/>
            <person name="Liu Y."/>
        </authorList>
    </citation>
    <scope>NUCLEOTIDE SEQUENCE [LARGE SCALE GENOMIC DNA]</scope>
    <source>
        <strain evidence="3 4">HZE23-1</strain>
    </source>
</reference>
<dbReference type="AlphaFoldDB" id="A0AAE7BVB0"/>
<dbReference type="GO" id="GO:0003676">
    <property type="term" value="F:nucleic acid binding"/>
    <property type="evidence" value="ECO:0007669"/>
    <property type="project" value="InterPro"/>
</dbReference>
<dbReference type="GO" id="GO:0006355">
    <property type="term" value="P:regulation of DNA-templated transcription"/>
    <property type="evidence" value="ECO:0007669"/>
    <property type="project" value="InterPro"/>
</dbReference>
<sequence length="244" mass="27600">MDFIEQIAEVLRDAKKEMHVDAIAEAIAEKYPHTRIPLDELSKKVSSSLAKDIAKKKVKSDFVKPKNSKGAPRRGMYRIKIKRVTPEIVPPPPIVNALYTGKAGEFAVMSELLFFGFNTSFMTVDDGIDIVATKDNKYFHIQVKTANISESNNQYKFTINQRSYDSKDASSTFYIFVLRSASGPSFVNNYIILPNSDISRLIESGIITQGNKLSIRIEKDTTGKYLLNSKEDVKYALNRFDKIR</sequence>
<dbReference type="Proteomes" id="UP000503505">
    <property type="component" value="Chromosome"/>
</dbReference>
<dbReference type="RefSeq" id="WP_163170636.1">
    <property type="nucleotide sequence ID" value="NZ_CP044463.1"/>
</dbReference>
<dbReference type="InterPro" id="IPR007759">
    <property type="entry name" value="Asxl_HARE-HTH"/>
</dbReference>
<dbReference type="Gene3D" id="3.40.1350.10">
    <property type="match status" value="1"/>
</dbReference>